<dbReference type="PANTHER" id="PTHR47074:SF61">
    <property type="entry name" value="RNASE H TYPE-1 DOMAIN-CONTAINING PROTEIN"/>
    <property type="match status" value="1"/>
</dbReference>
<dbReference type="InterPro" id="IPR036397">
    <property type="entry name" value="RNaseH_sf"/>
</dbReference>
<feature type="domain" description="RNase H type-1" evidence="1">
    <location>
        <begin position="250"/>
        <end position="371"/>
    </location>
</feature>
<reference evidence="3 4" key="1">
    <citation type="submission" date="2023-03" db="EMBL/GenBank/DDBJ databases">
        <title>WGS of Gossypium arboreum.</title>
        <authorList>
            <person name="Yu D."/>
        </authorList>
    </citation>
    <scope>NUCLEOTIDE SEQUENCE [LARGE SCALE GENOMIC DNA]</scope>
    <source>
        <tissue evidence="3">Leaf</tissue>
    </source>
</reference>
<evidence type="ECO:0000259" key="1">
    <source>
        <dbReference type="Pfam" id="PF13456"/>
    </source>
</evidence>
<accession>A0ABR0QZT0</accession>
<sequence>MTDFKVADLINNAERKWKRELIVNTFGEEDASRILRIPLARELHSDFMVWSGEQSGEFSVRSAYKLLQTSDPRAYDLQNIYRDFYKRIWLLNLPTKMKVTIWKLSWNYMLTRVNMQHRKLVSNSVCPRCDIGAETMDHIFRKCPISVSVWSALEIPNILQDTDLEFIQWLIGILTRHSSSQSRLIGCALWAIWGDRNTRIHDKVSRSGQEIAAFVKNYIKELDGVESRKSKNWKEVEQWKHPPGQAAKINFDGAYDARLFQSASGIVVRNREGDVLLSCSEIHEEVPSAFAAEAIACKKATQIGIKMKGSDIIIEGDSLSVIKKCKTEKQDKSQIGAFIHDIQQATSRSKHLRFEHIPRSANGLAHMLATETLRTKEEIYLVEGVPRFAELQKVIDGEREPD</sequence>
<dbReference type="Proteomes" id="UP001358586">
    <property type="component" value="Chromosome 1"/>
</dbReference>
<proteinExistence type="predicted"/>
<evidence type="ECO:0000259" key="2">
    <source>
        <dbReference type="Pfam" id="PF13966"/>
    </source>
</evidence>
<comment type="caution">
    <text evidence="3">The sequence shown here is derived from an EMBL/GenBank/DDBJ whole genome shotgun (WGS) entry which is preliminary data.</text>
</comment>
<dbReference type="PANTHER" id="PTHR47074">
    <property type="entry name" value="BNAC02G40300D PROTEIN"/>
    <property type="match status" value="1"/>
</dbReference>
<evidence type="ECO:0000313" key="4">
    <source>
        <dbReference type="Proteomes" id="UP001358586"/>
    </source>
</evidence>
<organism evidence="3 4">
    <name type="scientific">Gossypium arboreum</name>
    <name type="common">Tree cotton</name>
    <name type="synonym">Gossypium nanking</name>
    <dbReference type="NCBI Taxonomy" id="29729"/>
    <lineage>
        <taxon>Eukaryota</taxon>
        <taxon>Viridiplantae</taxon>
        <taxon>Streptophyta</taxon>
        <taxon>Embryophyta</taxon>
        <taxon>Tracheophyta</taxon>
        <taxon>Spermatophyta</taxon>
        <taxon>Magnoliopsida</taxon>
        <taxon>eudicotyledons</taxon>
        <taxon>Gunneridae</taxon>
        <taxon>Pentapetalae</taxon>
        <taxon>rosids</taxon>
        <taxon>malvids</taxon>
        <taxon>Malvales</taxon>
        <taxon>Malvaceae</taxon>
        <taxon>Malvoideae</taxon>
        <taxon>Gossypium</taxon>
    </lineage>
</organism>
<name>A0ABR0QZT0_GOSAR</name>
<evidence type="ECO:0008006" key="5">
    <source>
        <dbReference type="Google" id="ProtNLM"/>
    </source>
</evidence>
<dbReference type="Pfam" id="PF13966">
    <property type="entry name" value="zf-RVT"/>
    <property type="match status" value="1"/>
</dbReference>
<dbReference type="InterPro" id="IPR052929">
    <property type="entry name" value="RNase_H-like_EbsB-rel"/>
</dbReference>
<dbReference type="Pfam" id="PF13456">
    <property type="entry name" value="RVT_3"/>
    <property type="match status" value="1"/>
</dbReference>
<gene>
    <name evidence="3" type="ORF">PVK06_000643</name>
</gene>
<dbReference type="EMBL" id="JARKNE010000001">
    <property type="protein sequence ID" value="KAK5844503.1"/>
    <property type="molecule type" value="Genomic_DNA"/>
</dbReference>
<dbReference type="SUPFAM" id="SSF53098">
    <property type="entry name" value="Ribonuclease H-like"/>
    <property type="match status" value="1"/>
</dbReference>
<feature type="domain" description="Reverse transcriptase zinc-binding" evidence="2">
    <location>
        <begin position="58"/>
        <end position="150"/>
    </location>
</feature>
<dbReference type="CDD" id="cd06222">
    <property type="entry name" value="RNase_H_like"/>
    <property type="match status" value="1"/>
</dbReference>
<dbReference type="Gene3D" id="3.30.420.10">
    <property type="entry name" value="Ribonuclease H-like superfamily/Ribonuclease H"/>
    <property type="match status" value="1"/>
</dbReference>
<evidence type="ECO:0000313" key="3">
    <source>
        <dbReference type="EMBL" id="KAK5844503.1"/>
    </source>
</evidence>
<dbReference type="InterPro" id="IPR026960">
    <property type="entry name" value="RVT-Znf"/>
</dbReference>
<dbReference type="InterPro" id="IPR044730">
    <property type="entry name" value="RNase_H-like_dom_plant"/>
</dbReference>
<keyword evidence="4" id="KW-1185">Reference proteome</keyword>
<dbReference type="InterPro" id="IPR002156">
    <property type="entry name" value="RNaseH_domain"/>
</dbReference>
<dbReference type="InterPro" id="IPR012337">
    <property type="entry name" value="RNaseH-like_sf"/>
</dbReference>
<protein>
    <recommendedName>
        <fullName evidence="5">Reverse transcriptase</fullName>
    </recommendedName>
</protein>